<dbReference type="CDD" id="cd00165">
    <property type="entry name" value="S4"/>
    <property type="match status" value="1"/>
</dbReference>
<dbReference type="EMBL" id="BAABBQ010000001">
    <property type="protein sequence ID" value="GAA4008815.1"/>
    <property type="molecule type" value="Genomic_DNA"/>
</dbReference>
<dbReference type="SUPFAM" id="SSF55174">
    <property type="entry name" value="Alpha-L RNA-binding motif"/>
    <property type="match status" value="1"/>
</dbReference>
<evidence type="ECO:0000313" key="4">
    <source>
        <dbReference type="Proteomes" id="UP001500235"/>
    </source>
</evidence>
<dbReference type="SMART" id="SM00363">
    <property type="entry name" value="S4"/>
    <property type="match status" value="1"/>
</dbReference>
<dbReference type="InterPro" id="IPR002942">
    <property type="entry name" value="S4_RNA-bd"/>
</dbReference>
<gene>
    <name evidence="3" type="ORF">GCM10022280_01960</name>
</gene>
<evidence type="ECO:0000256" key="1">
    <source>
        <dbReference type="PROSITE-ProRule" id="PRU00182"/>
    </source>
</evidence>
<keyword evidence="4" id="KW-1185">Reference proteome</keyword>
<dbReference type="Gene3D" id="3.10.290.10">
    <property type="entry name" value="RNA-binding S4 domain"/>
    <property type="match status" value="1"/>
</dbReference>
<accession>A0ABP7S9N6</accession>
<dbReference type="Pfam" id="PF01479">
    <property type="entry name" value="S4"/>
    <property type="match status" value="1"/>
</dbReference>
<sequence length="90" mass="9927">MRLDKYLFFVRLLKSRTQAQALIEEGRTRIDGRRALKTSDTVRVGSTVTMPLRGSIRVIRVLSLPGRRGPAPEARACYEDVGVDEGPGAA</sequence>
<dbReference type="RefSeq" id="WP_344705527.1">
    <property type="nucleotide sequence ID" value="NZ_BAABBQ010000001.1"/>
</dbReference>
<protein>
    <recommendedName>
        <fullName evidence="2">RNA-binding S4 domain-containing protein</fullName>
    </recommendedName>
</protein>
<dbReference type="InterPro" id="IPR036986">
    <property type="entry name" value="S4_RNA-bd_sf"/>
</dbReference>
<organism evidence="3 4">
    <name type="scientific">Sphingomonas swuensis</name>
    <dbReference type="NCBI Taxonomy" id="977800"/>
    <lineage>
        <taxon>Bacteria</taxon>
        <taxon>Pseudomonadati</taxon>
        <taxon>Pseudomonadota</taxon>
        <taxon>Alphaproteobacteria</taxon>
        <taxon>Sphingomonadales</taxon>
        <taxon>Sphingomonadaceae</taxon>
        <taxon>Sphingomonas</taxon>
    </lineage>
</organism>
<keyword evidence="1" id="KW-0694">RNA-binding</keyword>
<dbReference type="Proteomes" id="UP001500235">
    <property type="component" value="Unassembled WGS sequence"/>
</dbReference>
<evidence type="ECO:0000259" key="2">
    <source>
        <dbReference type="SMART" id="SM00363"/>
    </source>
</evidence>
<name>A0ABP7S9N6_9SPHN</name>
<comment type="caution">
    <text evidence="3">The sequence shown here is derived from an EMBL/GenBank/DDBJ whole genome shotgun (WGS) entry which is preliminary data.</text>
</comment>
<dbReference type="PROSITE" id="PS50889">
    <property type="entry name" value="S4"/>
    <property type="match status" value="1"/>
</dbReference>
<proteinExistence type="predicted"/>
<evidence type="ECO:0000313" key="3">
    <source>
        <dbReference type="EMBL" id="GAA4008815.1"/>
    </source>
</evidence>
<reference evidence="4" key="1">
    <citation type="journal article" date="2019" name="Int. J. Syst. Evol. Microbiol.">
        <title>The Global Catalogue of Microorganisms (GCM) 10K type strain sequencing project: providing services to taxonomists for standard genome sequencing and annotation.</title>
        <authorList>
            <consortium name="The Broad Institute Genomics Platform"/>
            <consortium name="The Broad Institute Genome Sequencing Center for Infectious Disease"/>
            <person name="Wu L."/>
            <person name="Ma J."/>
        </authorList>
    </citation>
    <scope>NUCLEOTIDE SEQUENCE [LARGE SCALE GENOMIC DNA]</scope>
    <source>
        <strain evidence="4">JCM 17563</strain>
    </source>
</reference>
<feature type="domain" description="RNA-binding S4" evidence="2">
    <location>
        <begin position="1"/>
        <end position="64"/>
    </location>
</feature>